<sequence length="150" mass="16803">MDCVGHLTSNFGTSENVCLFMDVSCVLACCAKPNQNTPKQIIVPKLSPSTPKKTFEKIRKSFIQCMCLTAKPQKELPPNTSKKFMKSNKAIAHMCLVMKKQQVDDNKCLWKKTILMGEKCQPLQFPGAIFYDNEGNQISELSRSPRATSP</sequence>
<gene>
    <name evidence="1" type="ORF">RIF29_21061</name>
</gene>
<comment type="caution">
    <text evidence="1">The sequence shown here is derived from an EMBL/GenBank/DDBJ whole genome shotgun (WGS) entry which is preliminary data.</text>
</comment>
<dbReference type="EMBL" id="JAYWIO010000004">
    <property type="protein sequence ID" value="KAK7268363.1"/>
    <property type="molecule type" value="Genomic_DNA"/>
</dbReference>
<name>A0AAN9F6N0_CROPI</name>
<keyword evidence="2" id="KW-1185">Reference proteome</keyword>
<dbReference type="Proteomes" id="UP001372338">
    <property type="component" value="Unassembled WGS sequence"/>
</dbReference>
<accession>A0AAN9F6N0</accession>
<dbReference type="PANTHER" id="PTHR33237">
    <property type="entry name" value="F2P16.13 PROTEIN-RELATED"/>
    <property type="match status" value="1"/>
</dbReference>
<proteinExistence type="predicted"/>
<dbReference type="PANTHER" id="PTHR33237:SF47">
    <property type="entry name" value="TRANSMEMBRANE PROTEIN"/>
    <property type="match status" value="1"/>
</dbReference>
<evidence type="ECO:0000313" key="1">
    <source>
        <dbReference type="EMBL" id="KAK7268363.1"/>
    </source>
</evidence>
<evidence type="ECO:0000313" key="2">
    <source>
        <dbReference type="Proteomes" id="UP001372338"/>
    </source>
</evidence>
<reference evidence="1 2" key="1">
    <citation type="submission" date="2024-01" db="EMBL/GenBank/DDBJ databases">
        <title>The genomes of 5 underutilized Papilionoideae crops provide insights into root nodulation and disease resistanc.</title>
        <authorList>
            <person name="Yuan L."/>
        </authorList>
    </citation>
    <scope>NUCLEOTIDE SEQUENCE [LARGE SCALE GENOMIC DNA]</scope>
    <source>
        <strain evidence="1">ZHUSHIDOU_FW_LH</strain>
        <tissue evidence="1">Leaf</tissue>
    </source>
</reference>
<organism evidence="1 2">
    <name type="scientific">Crotalaria pallida</name>
    <name type="common">Smooth rattlebox</name>
    <name type="synonym">Crotalaria striata</name>
    <dbReference type="NCBI Taxonomy" id="3830"/>
    <lineage>
        <taxon>Eukaryota</taxon>
        <taxon>Viridiplantae</taxon>
        <taxon>Streptophyta</taxon>
        <taxon>Embryophyta</taxon>
        <taxon>Tracheophyta</taxon>
        <taxon>Spermatophyta</taxon>
        <taxon>Magnoliopsida</taxon>
        <taxon>eudicotyledons</taxon>
        <taxon>Gunneridae</taxon>
        <taxon>Pentapetalae</taxon>
        <taxon>rosids</taxon>
        <taxon>fabids</taxon>
        <taxon>Fabales</taxon>
        <taxon>Fabaceae</taxon>
        <taxon>Papilionoideae</taxon>
        <taxon>50 kb inversion clade</taxon>
        <taxon>genistoids sensu lato</taxon>
        <taxon>core genistoids</taxon>
        <taxon>Crotalarieae</taxon>
        <taxon>Crotalaria</taxon>
    </lineage>
</organism>
<protein>
    <submittedName>
        <fullName evidence="1">Uncharacterized protein</fullName>
    </submittedName>
</protein>
<dbReference type="AlphaFoldDB" id="A0AAN9F6N0"/>